<name>A0A540VUE8_9GAMM</name>
<keyword evidence="10 19" id="KW-0812">Transmembrane</keyword>
<evidence type="ECO:0000256" key="9">
    <source>
        <dbReference type="ARBA" id="ARBA00022679"/>
    </source>
</evidence>
<comment type="catalytic activity">
    <reaction evidence="17 19">
        <text>alpha-ribazole + adenosylcob(III)inamide-GDP = adenosylcob(III)alamin + GMP + H(+)</text>
        <dbReference type="Rhea" id="RHEA:16049"/>
        <dbReference type="ChEBI" id="CHEBI:10329"/>
        <dbReference type="ChEBI" id="CHEBI:15378"/>
        <dbReference type="ChEBI" id="CHEBI:18408"/>
        <dbReference type="ChEBI" id="CHEBI:58115"/>
        <dbReference type="ChEBI" id="CHEBI:60487"/>
        <dbReference type="EC" id="2.7.8.26"/>
    </reaction>
</comment>
<evidence type="ECO:0000256" key="19">
    <source>
        <dbReference type="HAMAP-Rule" id="MF_00719"/>
    </source>
</evidence>
<dbReference type="GO" id="GO:0008818">
    <property type="term" value="F:cobalamin 5'-phosphate synthase activity"/>
    <property type="evidence" value="ECO:0007669"/>
    <property type="project" value="UniProtKB-UniRule"/>
</dbReference>
<dbReference type="Proteomes" id="UP000315400">
    <property type="component" value="Unassembled WGS sequence"/>
</dbReference>
<evidence type="ECO:0000256" key="12">
    <source>
        <dbReference type="ARBA" id="ARBA00022989"/>
    </source>
</evidence>
<feature type="transmembrane region" description="Helical" evidence="19">
    <location>
        <begin position="65"/>
        <end position="84"/>
    </location>
</feature>
<evidence type="ECO:0000256" key="18">
    <source>
        <dbReference type="ARBA" id="ARBA00049504"/>
    </source>
</evidence>
<comment type="function">
    <text evidence="14 19">Joins adenosylcobinamide-GDP and alpha-ribazole to generate adenosylcobalamin (Ado-cobalamin). Also synthesizes adenosylcobalamin 5'-phosphate from adenosylcobinamide-GDP and alpha-ribazole 5'-phosphate.</text>
</comment>
<evidence type="ECO:0000256" key="7">
    <source>
        <dbReference type="ARBA" id="ARBA00022475"/>
    </source>
</evidence>
<evidence type="ECO:0000256" key="11">
    <source>
        <dbReference type="ARBA" id="ARBA00022842"/>
    </source>
</evidence>
<evidence type="ECO:0000256" key="4">
    <source>
        <dbReference type="ARBA" id="ARBA00010561"/>
    </source>
</evidence>
<comment type="catalytic activity">
    <reaction evidence="18 19">
        <text>alpha-ribazole 5'-phosphate + adenosylcob(III)inamide-GDP = adenosylcob(III)alamin 5'-phosphate + GMP + H(+)</text>
        <dbReference type="Rhea" id="RHEA:23560"/>
        <dbReference type="ChEBI" id="CHEBI:15378"/>
        <dbReference type="ChEBI" id="CHEBI:57918"/>
        <dbReference type="ChEBI" id="CHEBI:58115"/>
        <dbReference type="ChEBI" id="CHEBI:60487"/>
        <dbReference type="ChEBI" id="CHEBI:60493"/>
        <dbReference type="EC" id="2.7.8.26"/>
    </reaction>
</comment>
<protein>
    <recommendedName>
        <fullName evidence="6 19">Adenosylcobinamide-GDP ribazoletransferase</fullName>
        <ecNumber evidence="5 19">2.7.8.26</ecNumber>
    </recommendedName>
    <alternativeName>
        <fullName evidence="16 19">Cobalamin synthase</fullName>
    </alternativeName>
    <alternativeName>
        <fullName evidence="15 19">Cobalamin-5'-phosphate synthase</fullName>
    </alternativeName>
</protein>
<gene>
    <name evidence="19 20" type="primary">cobS</name>
    <name evidence="20" type="ORF">FKY71_03590</name>
</gene>
<evidence type="ECO:0000256" key="3">
    <source>
        <dbReference type="ARBA" id="ARBA00004663"/>
    </source>
</evidence>
<keyword evidence="11 19" id="KW-0460">Magnesium</keyword>
<dbReference type="NCBIfam" id="TIGR00317">
    <property type="entry name" value="cobS"/>
    <property type="match status" value="1"/>
</dbReference>
<evidence type="ECO:0000256" key="14">
    <source>
        <dbReference type="ARBA" id="ARBA00025228"/>
    </source>
</evidence>
<evidence type="ECO:0000256" key="5">
    <source>
        <dbReference type="ARBA" id="ARBA00013200"/>
    </source>
</evidence>
<dbReference type="InterPro" id="IPR003805">
    <property type="entry name" value="CobS"/>
</dbReference>
<evidence type="ECO:0000313" key="20">
    <source>
        <dbReference type="EMBL" id="TQF00381.1"/>
    </source>
</evidence>
<organism evidence="20 21">
    <name type="scientific">Spiribacter salinus</name>
    <dbReference type="NCBI Taxonomy" id="1335746"/>
    <lineage>
        <taxon>Bacteria</taxon>
        <taxon>Pseudomonadati</taxon>
        <taxon>Pseudomonadota</taxon>
        <taxon>Gammaproteobacteria</taxon>
        <taxon>Chromatiales</taxon>
        <taxon>Ectothiorhodospiraceae</taxon>
        <taxon>Spiribacter</taxon>
    </lineage>
</organism>
<reference evidence="20 21" key="1">
    <citation type="submission" date="2019-06" db="EMBL/GenBank/DDBJ databases">
        <title>Metagenome assembled Genome of Spiribacter salinus SL48-SHIP from the microbial mat of Salt Lake 48 (Novosibirsk region, Russia).</title>
        <authorList>
            <person name="Shipova A."/>
            <person name="Rozanov A.S."/>
            <person name="Bryanskaya A.V."/>
            <person name="Peltek S.E."/>
        </authorList>
    </citation>
    <scope>NUCLEOTIDE SEQUENCE [LARGE SCALE GENOMIC DNA]</scope>
    <source>
        <strain evidence="20">SL48-SHIP-2</strain>
    </source>
</reference>
<keyword evidence="12 19" id="KW-1133">Transmembrane helix</keyword>
<feature type="transmembrane region" description="Helical" evidence="19">
    <location>
        <begin position="179"/>
        <end position="209"/>
    </location>
</feature>
<dbReference type="PANTHER" id="PTHR34148">
    <property type="entry name" value="ADENOSYLCOBINAMIDE-GDP RIBAZOLETRANSFERASE"/>
    <property type="match status" value="1"/>
</dbReference>
<comment type="caution">
    <text evidence="20">The sequence shown here is derived from an EMBL/GenBank/DDBJ whole genome shotgun (WGS) entry which is preliminary data.</text>
</comment>
<evidence type="ECO:0000256" key="10">
    <source>
        <dbReference type="ARBA" id="ARBA00022692"/>
    </source>
</evidence>
<comment type="subcellular location">
    <subcellularLocation>
        <location evidence="2 19">Cell membrane</location>
        <topology evidence="2 19">Multi-pass membrane protein</topology>
    </subcellularLocation>
</comment>
<evidence type="ECO:0000256" key="16">
    <source>
        <dbReference type="ARBA" id="ARBA00032853"/>
    </source>
</evidence>
<evidence type="ECO:0000256" key="15">
    <source>
        <dbReference type="ARBA" id="ARBA00032605"/>
    </source>
</evidence>
<evidence type="ECO:0000313" key="21">
    <source>
        <dbReference type="Proteomes" id="UP000315400"/>
    </source>
</evidence>
<dbReference type="AlphaFoldDB" id="A0A540VUE8"/>
<dbReference type="UniPathway" id="UPA00148">
    <property type="reaction ID" value="UER00238"/>
</dbReference>
<evidence type="ECO:0000256" key="6">
    <source>
        <dbReference type="ARBA" id="ARBA00015850"/>
    </source>
</evidence>
<dbReference type="GO" id="GO:0051073">
    <property type="term" value="F:adenosylcobinamide-GDP ribazoletransferase activity"/>
    <property type="evidence" value="ECO:0007669"/>
    <property type="project" value="UniProtKB-UniRule"/>
</dbReference>
<evidence type="ECO:0000256" key="13">
    <source>
        <dbReference type="ARBA" id="ARBA00023136"/>
    </source>
</evidence>
<feature type="transmembrane region" description="Helical" evidence="19">
    <location>
        <begin position="37"/>
        <end position="58"/>
    </location>
</feature>
<sequence>MSLNRRFSEMQVALMLLTRLPAGRINGDAPDLAEARWAFPLVGVVVGFLTWVAHAGALALNAPPVLAALLALAGLALVTGALHFDGLADYADGIGGGRDTAHALEIMRDSRIGSYGVLVLIVVSGIWTVSVSTAAPGLLAFVGAAVLSRAGMTALQEALPPARRDGMARMAAGQSRGARGVLIVVILLGLILWPVPLAICAAVVCVIGWQARRKIGGQTGDVLGAAQLLSEAAIWTALACLA</sequence>
<keyword evidence="7 19" id="KW-1003">Cell membrane</keyword>
<feature type="transmembrane region" description="Helical" evidence="19">
    <location>
        <begin position="112"/>
        <end position="131"/>
    </location>
</feature>
<dbReference type="EC" id="2.7.8.26" evidence="5 19"/>
<comment type="pathway">
    <text evidence="3 19">Cofactor biosynthesis; adenosylcobalamin biosynthesis; adenosylcobalamin from cob(II)yrinate a,c-diamide: step 7/7.</text>
</comment>
<dbReference type="EMBL" id="VIFK01000014">
    <property type="protein sequence ID" value="TQF00381.1"/>
    <property type="molecule type" value="Genomic_DNA"/>
</dbReference>
<evidence type="ECO:0000256" key="8">
    <source>
        <dbReference type="ARBA" id="ARBA00022573"/>
    </source>
</evidence>
<keyword evidence="8 19" id="KW-0169">Cobalamin biosynthesis</keyword>
<dbReference type="PANTHER" id="PTHR34148:SF1">
    <property type="entry name" value="ADENOSYLCOBINAMIDE-GDP RIBAZOLETRANSFERASE"/>
    <property type="match status" value="1"/>
</dbReference>
<dbReference type="HAMAP" id="MF_00719">
    <property type="entry name" value="CobS"/>
    <property type="match status" value="1"/>
</dbReference>
<dbReference type="Pfam" id="PF02654">
    <property type="entry name" value="CobS"/>
    <property type="match status" value="1"/>
</dbReference>
<comment type="cofactor">
    <cofactor evidence="1 19">
        <name>Mg(2+)</name>
        <dbReference type="ChEBI" id="CHEBI:18420"/>
    </cofactor>
</comment>
<keyword evidence="13 19" id="KW-0472">Membrane</keyword>
<evidence type="ECO:0000256" key="17">
    <source>
        <dbReference type="ARBA" id="ARBA00048623"/>
    </source>
</evidence>
<evidence type="ECO:0000256" key="2">
    <source>
        <dbReference type="ARBA" id="ARBA00004651"/>
    </source>
</evidence>
<dbReference type="GO" id="GO:0005886">
    <property type="term" value="C:plasma membrane"/>
    <property type="evidence" value="ECO:0007669"/>
    <property type="project" value="UniProtKB-SubCell"/>
</dbReference>
<comment type="similarity">
    <text evidence="4 19">Belongs to the CobS family.</text>
</comment>
<dbReference type="GO" id="GO:0009236">
    <property type="term" value="P:cobalamin biosynthetic process"/>
    <property type="evidence" value="ECO:0007669"/>
    <property type="project" value="UniProtKB-UniRule"/>
</dbReference>
<accession>A0A540VUE8</accession>
<proteinExistence type="inferred from homology"/>
<evidence type="ECO:0000256" key="1">
    <source>
        <dbReference type="ARBA" id="ARBA00001946"/>
    </source>
</evidence>
<keyword evidence="9 19" id="KW-0808">Transferase</keyword>